<comment type="caution">
    <text evidence="3">The sequence shown here is derived from an EMBL/GenBank/DDBJ whole genome shotgun (WGS) entry which is preliminary data.</text>
</comment>
<gene>
    <name evidence="3" type="ORF">O3M35_005617</name>
</gene>
<evidence type="ECO:0000313" key="3">
    <source>
        <dbReference type="EMBL" id="KAK9510946.1"/>
    </source>
</evidence>
<sequence>MSILFACLKRNNFNETPCSKEVTEFKKCWTENAIKHRQNKLREKEGELSPGENKLSHRQISALLQKFP</sequence>
<organism evidence="3 4">
    <name type="scientific">Rhynocoris fuscipes</name>
    <dbReference type="NCBI Taxonomy" id="488301"/>
    <lineage>
        <taxon>Eukaryota</taxon>
        <taxon>Metazoa</taxon>
        <taxon>Ecdysozoa</taxon>
        <taxon>Arthropoda</taxon>
        <taxon>Hexapoda</taxon>
        <taxon>Insecta</taxon>
        <taxon>Pterygota</taxon>
        <taxon>Neoptera</taxon>
        <taxon>Paraneoptera</taxon>
        <taxon>Hemiptera</taxon>
        <taxon>Heteroptera</taxon>
        <taxon>Panheteroptera</taxon>
        <taxon>Cimicomorpha</taxon>
        <taxon>Reduviidae</taxon>
        <taxon>Harpactorinae</taxon>
        <taxon>Harpactorini</taxon>
        <taxon>Rhynocoris</taxon>
    </lineage>
</organism>
<dbReference type="EMBL" id="JAPXFL010000002">
    <property type="protein sequence ID" value="KAK9510946.1"/>
    <property type="molecule type" value="Genomic_DNA"/>
</dbReference>
<dbReference type="PANTHER" id="PTHR31278">
    <property type="entry name" value="CHCHD1"/>
    <property type="match status" value="1"/>
</dbReference>
<evidence type="ECO:0000313" key="4">
    <source>
        <dbReference type="Proteomes" id="UP001461498"/>
    </source>
</evidence>
<protein>
    <recommendedName>
        <fullName evidence="2">CHCH domain-containing protein</fullName>
    </recommendedName>
</protein>
<dbReference type="GO" id="GO:0032543">
    <property type="term" value="P:mitochondrial translation"/>
    <property type="evidence" value="ECO:0007669"/>
    <property type="project" value="InterPro"/>
</dbReference>
<dbReference type="Pfam" id="PF06747">
    <property type="entry name" value="CHCH"/>
    <property type="match status" value="1"/>
</dbReference>
<dbReference type="SUPFAM" id="SSF47072">
    <property type="entry name" value="Cysteine alpha-hairpin motif"/>
    <property type="match status" value="1"/>
</dbReference>
<reference evidence="3 4" key="1">
    <citation type="submission" date="2022-12" db="EMBL/GenBank/DDBJ databases">
        <title>Chromosome-level genome assembly of true bugs.</title>
        <authorList>
            <person name="Ma L."/>
            <person name="Li H."/>
        </authorList>
    </citation>
    <scope>NUCLEOTIDE SEQUENCE [LARGE SCALE GENOMIC DNA]</scope>
    <source>
        <strain evidence="3">Lab_2022b</strain>
    </source>
</reference>
<dbReference type="GO" id="GO:0003723">
    <property type="term" value="F:RNA binding"/>
    <property type="evidence" value="ECO:0007669"/>
    <property type="project" value="TreeGrafter"/>
</dbReference>
<dbReference type="InterPro" id="IPR033620">
    <property type="entry name" value="Ribosomal_mS37_met"/>
</dbReference>
<keyword evidence="4" id="KW-1185">Reference proteome</keyword>
<dbReference type="InterPro" id="IPR010625">
    <property type="entry name" value="CHCH"/>
</dbReference>
<dbReference type="GO" id="GO:0005761">
    <property type="term" value="C:mitochondrial ribosome"/>
    <property type="evidence" value="ECO:0007669"/>
    <property type="project" value="InterPro"/>
</dbReference>
<dbReference type="AlphaFoldDB" id="A0AAW1DJD4"/>
<dbReference type="Proteomes" id="UP001461498">
    <property type="component" value="Unassembled WGS sequence"/>
</dbReference>
<evidence type="ECO:0000256" key="1">
    <source>
        <dbReference type="ARBA" id="ARBA00023157"/>
    </source>
</evidence>
<feature type="domain" description="CHCH" evidence="2">
    <location>
        <begin position="1"/>
        <end position="29"/>
    </location>
</feature>
<evidence type="ECO:0000259" key="2">
    <source>
        <dbReference type="Pfam" id="PF06747"/>
    </source>
</evidence>
<name>A0AAW1DJD4_9HEMI</name>
<keyword evidence="1" id="KW-1015">Disulfide bond</keyword>
<proteinExistence type="predicted"/>
<dbReference type="InterPro" id="IPR009069">
    <property type="entry name" value="Cys_alpha_HP_mot_SF"/>
</dbReference>
<dbReference type="PANTHER" id="PTHR31278:SF2">
    <property type="entry name" value="SMALL RIBOSOMAL SUBUNIT PROTEIN MS37"/>
    <property type="match status" value="1"/>
</dbReference>
<dbReference type="GO" id="GO:0005654">
    <property type="term" value="C:nucleoplasm"/>
    <property type="evidence" value="ECO:0007669"/>
    <property type="project" value="TreeGrafter"/>
</dbReference>
<accession>A0AAW1DJD4</accession>